<dbReference type="GO" id="GO:0005886">
    <property type="term" value="C:plasma membrane"/>
    <property type="evidence" value="ECO:0007669"/>
    <property type="project" value="UniProtKB-SubCell"/>
</dbReference>
<feature type="transmembrane region" description="Helical" evidence="1">
    <location>
        <begin position="236"/>
        <end position="257"/>
    </location>
</feature>
<organism evidence="2">
    <name type="scientific">Streptococcus salivarius</name>
    <dbReference type="NCBI Taxonomy" id="1304"/>
    <lineage>
        <taxon>Bacteria</taxon>
        <taxon>Bacillati</taxon>
        <taxon>Bacillota</taxon>
        <taxon>Bacilli</taxon>
        <taxon>Lactobacillales</taxon>
        <taxon>Streptococcaceae</taxon>
        <taxon>Streptococcus</taxon>
    </lineage>
</organism>
<proteinExistence type="predicted"/>
<reference evidence="2" key="1">
    <citation type="submission" date="2016-08" db="EMBL/GenBank/DDBJ databases">
        <authorList>
            <person name="Seilhamer J.J."/>
        </authorList>
    </citation>
    <scope>NUCLEOTIDE SEQUENCE</scope>
    <source>
        <strain evidence="2">F6-1</strain>
    </source>
</reference>
<evidence type="ECO:0000256" key="1">
    <source>
        <dbReference type="SAM" id="Phobius"/>
    </source>
</evidence>
<feature type="transmembrane region" description="Helical" evidence="1">
    <location>
        <begin position="330"/>
        <end position="355"/>
    </location>
</feature>
<feature type="transmembrane region" description="Helical" evidence="1">
    <location>
        <begin position="284"/>
        <end position="310"/>
    </location>
</feature>
<feature type="transmembrane region" description="Helical" evidence="1">
    <location>
        <begin position="581"/>
        <end position="604"/>
    </location>
</feature>
<reference evidence="2" key="2">
    <citation type="submission" date="2017-02" db="EMBL/GenBank/DDBJ databases">
        <title>Diversity of integrative and conjugative elements of Streptococcus salivarius and their intra- and interspecies transfer.</title>
        <authorList>
            <person name="Dahmane N."/>
            <person name="Libante V."/>
            <person name="Charron-Bourgoin F."/>
            <person name="Guedon E."/>
            <person name="Guedon G."/>
            <person name="Leblond-Bourget N."/>
            <person name="Payot S."/>
        </authorList>
    </citation>
    <scope>NUCLEOTIDE SEQUENCE</scope>
    <source>
        <strain evidence="2">F6-1</strain>
    </source>
</reference>
<keyword evidence="1" id="KW-0812">Transmembrane</keyword>
<dbReference type="AlphaFoldDB" id="A0A1R3TBJ1"/>
<feature type="transmembrane region" description="Helical" evidence="1">
    <location>
        <begin position="671"/>
        <end position="693"/>
    </location>
</feature>
<protein>
    <recommendedName>
        <fullName evidence="3">ABC transporter permease</fullName>
    </recommendedName>
</protein>
<evidence type="ECO:0000313" key="2">
    <source>
        <dbReference type="EMBL" id="SCW20769.1"/>
    </source>
</evidence>
<name>A0A1R3TBJ1_STRSL</name>
<feature type="transmembrane region" description="Helical" evidence="1">
    <location>
        <begin position="389"/>
        <end position="412"/>
    </location>
</feature>
<feature type="transmembrane region" description="Helical" evidence="1">
    <location>
        <begin position="625"/>
        <end position="651"/>
    </location>
</feature>
<keyword evidence="1" id="KW-1133">Transmembrane helix</keyword>
<sequence length="703" mass="81544">MFSGRCIFFKRSLRRIRKNIVKLLSIFLLVFITTALFVGYYVGTSSVLSSITEFNKTNNLESGHFMTNQSLSKNNPDIEKIEYAEISTKDTTIRVFKKSQFINLYQITEGKDNNDINDILIDNNYLLAHGLRINDSLKLLGNNFNISGVAISPDYIMSKKNDLILQPNSETFGVAYVSEATFDKYFKNRSHSYYSYTGNKTVKKLAKQFNVLSIIDSKNDSKVKQVIGDAESPKKLSLVIVSLFLIITIILISIYFIEVKRREHANIESLYNLGKSKIWLMSHYMFDVMIIVNSAWLSGVISGLSVIKIVMYMNSSIYNYPILTIDKLSLYSAIFGSLIVLNFLLLVMSYVNFYIQKHKVSLTKKNITNCLPSFSFTYRYRIVKMIRNYWETILYFMMIFITAILINFSILLKSSVSDYVENLRHETKFEFMYNVQSDQETYPDTEMLRNYRLSDDNGILQTVYLLNANSKYYDIRNDDVVVTKAFSEKYNYKVGDKIKLSDRVSNKDLYFKIDRISNNNTNSEVYINNTLIEELEGINSFNTIVLSNKRLKDSQNIISVITKNEIVKSGKNILNIINKQISMILVIAIVVEITLMYSLIRFIYENNYSSMKVYYLLGFSKKDIYRFHFSLNIPISIVLIASGYALNLIIVRKFLDNIMYTFSNYVVVSNNIHSFAVTTLLIFIVYLLFILSFRIKLQKEDFK</sequence>
<evidence type="ECO:0008006" key="3">
    <source>
        <dbReference type="Google" id="ProtNLM"/>
    </source>
</evidence>
<feature type="transmembrane region" description="Helical" evidence="1">
    <location>
        <begin position="20"/>
        <end position="42"/>
    </location>
</feature>
<dbReference type="EMBL" id="LT622830">
    <property type="protein sequence ID" value="SCW20769.1"/>
    <property type="molecule type" value="Genomic_DNA"/>
</dbReference>
<keyword evidence="1" id="KW-0472">Membrane</keyword>
<accession>A0A1R3TBJ1</accession>